<dbReference type="InterPro" id="IPR037165">
    <property type="entry name" value="AldOxase/xan_DH_Mopterin-bd_sf"/>
</dbReference>
<keyword evidence="1" id="KW-0500">Molybdenum</keyword>
<dbReference type="InterPro" id="IPR046867">
    <property type="entry name" value="AldOxase/xan_DH_MoCoBD2"/>
</dbReference>
<dbReference type="SUPFAM" id="SSF56003">
    <property type="entry name" value="Molybdenum cofactor-binding domain"/>
    <property type="match status" value="1"/>
</dbReference>
<dbReference type="Proteomes" id="UP000284543">
    <property type="component" value="Unassembled WGS sequence"/>
</dbReference>
<evidence type="ECO:0000313" key="5">
    <source>
        <dbReference type="Proteomes" id="UP000284543"/>
    </source>
</evidence>
<protein>
    <submittedName>
        <fullName evidence="4">Xanthine dehydrogenase</fullName>
    </submittedName>
</protein>
<comment type="caution">
    <text evidence="4">The sequence shown here is derived from an EMBL/GenBank/DDBJ whole genome shotgun (WGS) entry which is preliminary data.</text>
</comment>
<evidence type="ECO:0000259" key="3">
    <source>
        <dbReference type="SMART" id="SM01008"/>
    </source>
</evidence>
<dbReference type="InterPro" id="IPR016208">
    <property type="entry name" value="Ald_Oxase/xanthine_DH-like"/>
</dbReference>
<evidence type="ECO:0000256" key="2">
    <source>
        <dbReference type="ARBA" id="ARBA00023002"/>
    </source>
</evidence>
<keyword evidence="2" id="KW-0560">Oxidoreductase</keyword>
<dbReference type="SUPFAM" id="SSF54665">
    <property type="entry name" value="CO dehydrogenase molybdoprotein N-domain-like"/>
    <property type="match status" value="1"/>
</dbReference>
<dbReference type="EMBL" id="QRZM01000004">
    <property type="protein sequence ID" value="RGV75917.1"/>
    <property type="molecule type" value="Genomic_DNA"/>
</dbReference>
<dbReference type="GO" id="GO:0016491">
    <property type="term" value="F:oxidoreductase activity"/>
    <property type="evidence" value="ECO:0007669"/>
    <property type="project" value="UniProtKB-KW"/>
</dbReference>
<evidence type="ECO:0000256" key="1">
    <source>
        <dbReference type="ARBA" id="ARBA00022505"/>
    </source>
</evidence>
<dbReference type="PANTHER" id="PTHR11908">
    <property type="entry name" value="XANTHINE DEHYDROGENASE"/>
    <property type="match status" value="1"/>
</dbReference>
<dbReference type="RefSeq" id="WP_118018591.1">
    <property type="nucleotide sequence ID" value="NZ_CAUHGS010000003.1"/>
</dbReference>
<dbReference type="Gene3D" id="3.30.365.10">
    <property type="entry name" value="Aldehyde oxidase/xanthine dehydrogenase, molybdopterin binding domain"/>
    <property type="match status" value="4"/>
</dbReference>
<reference evidence="4 5" key="1">
    <citation type="submission" date="2018-08" db="EMBL/GenBank/DDBJ databases">
        <title>A genome reference for cultivated species of the human gut microbiota.</title>
        <authorList>
            <person name="Zou Y."/>
            <person name="Xue W."/>
            <person name="Luo G."/>
        </authorList>
    </citation>
    <scope>NUCLEOTIDE SEQUENCE [LARGE SCALE GENOMIC DNA]</scope>
    <source>
        <strain evidence="4 5">AF14-18</strain>
    </source>
</reference>
<dbReference type="PANTHER" id="PTHR11908:SF132">
    <property type="entry name" value="ALDEHYDE OXIDASE 1-RELATED"/>
    <property type="match status" value="1"/>
</dbReference>
<feature type="domain" description="Aldehyde oxidase/xanthine dehydrogenase a/b hammerhead" evidence="3">
    <location>
        <begin position="22"/>
        <end position="134"/>
    </location>
</feature>
<proteinExistence type="predicted"/>
<dbReference type="Pfam" id="PF20256">
    <property type="entry name" value="MoCoBD_2"/>
    <property type="match status" value="1"/>
</dbReference>
<sequence>MDNEYTVIGKPRPIGDAALKVTGQKIYVGDMELPGMLYAKVLLSTVPHARIKSIDTSAAEALPGVKAVATYKNTPQVRYNSAVRFIEHKLPDTERIFDDTVRFVGDRVAAVAAESPDIAKKAVNLIKVEYEALPVITDVEEAIKPEAWPIHEGGNIVGISRAEAGNVDEAFQECDYVFEDRYTTQAIHHAAIEPHVAIADFAPNGKLTVYSPCQNTFAFRVIMSRIFGLSYNRIRMVAPAIGGAFGGKLEVTVEPVAAVLSQMTGKPVKVEYNRKESILSTRVRHASVNYVKTGFMKDGTLKAVDFKVYTNTGAYASSALNVSGAMSHKVFKAYKIDHMRFQCQPVYTNTEIAGAMRGYGSPQVYFGWQRQMQKIADFLHMDMAALQMKNMVDPDSCDPIFHKPHGNSRPKDCLKRALELIDYEACLKEQEATRNQDIRIGVGLALGVHGNNCVGAHRDVSTPMLKMNEDGSCIYYTGSHDMGTDTLGMQMQIVSEVLGISMDRIDCLAADTDVVHWHIGDYSSRGVFVAGSAAKKTAEAMKRELQVEAAKLLETEPDDIELHHDRAWSRKNEEKNASLHDVMVHCQSVSMRELMVAETYEAKRGATSYGVHIAKVEVNTLTGEVRPLEYAAVHDIGRAINPLMLKGQLAGAIQMGLGYGLCEDMAYDGDGKPLVQTLKKYKVLRASQMPKIYMDFVETPQGEPDGPYGAKALGECPVVPAAPAVVNAICNAVRGEINELPARPDRVLAALGDK</sequence>
<dbReference type="GO" id="GO:0005506">
    <property type="term" value="F:iron ion binding"/>
    <property type="evidence" value="ECO:0007669"/>
    <property type="project" value="InterPro"/>
</dbReference>
<dbReference type="InterPro" id="IPR000674">
    <property type="entry name" value="Ald_Oxase/Xan_DH_a/b"/>
</dbReference>
<evidence type="ECO:0000313" key="4">
    <source>
        <dbReference type="EMBL" id="RGV75917.1"/>
    </source>
</evidence>
<dbReference type="AlphaFoldDB" id="A0A412Z7A1"/>
<gene>
    <name evidence="4" type="ORF">DWW02_11035</name>
</gene>
<dbReference type="SMART" id="SM01008">
    <property type="entry name" value="Ald_Xan_dh_C"/>
    <property type="match status" value="1"/>
</dbReference>
<accession>A0A412Z7A1</accession>
<name>A0A412Z7A1_9FIRM</name>
<dbReference type="Pfam" id="PF01315">
    <property type="entry name" value="Ald_Xan_dh_C"/>
    <property type="match status" value="1"/>
</dbReference>
<dbReference type="Gene3D" id="3.90.1170.50">
    <property type="entry name" value="Aldehyde oxidase/xanthine dehydrogenase, a/b hammerhead"/>
    <property type="match status" value="1"/>
</dbReference>
<dbReference type="InterPro" id="IPR036856">
    <property type="entry name" value="Ald_Oxase/Xan_DH_a/b_sf"/>
</dbReference>
<dbReference type="InterPro" id="IPR008274">
    <property type="entry name" value="AldOxase/xan_DH_MoCoBD1"/>
</dbReference>
<dbReference type="Pfam" id="PF02738">
    <property type="entry name" value="MoCoBD_1"/>
    <property type="match status" value="1"/>
</dbReference>
<organism evidence="4 5">
    <name type="scientific">Enterocloster bolteae</name>
    <dbReference type="NCBI Taxonomy" id="208479"/>
    <lineage>
        <taxon>Bacteria</taxon>
        <taxon>Bacillati</taxon>
        <taxon>Bacillota</taxon>
        <taxon>Clostridia</taxon>
        <taxon>Lachnospirales</taxon>
        <taxon>Lachnospiraceae</taxon>
        <taxon>Enterocloster</taxon>
    </lineage>
</organism>